<dbReference type="Gene3D" id="3.40.50.10790">
    <property type="entry name" value="S-adenosyl-l-methionine hydroxide adenosyltransferase, N-terminal"/>
    <property type="match status" value="1"/>
</dbReference>
<dbReference type="PANTHER" id="PTHR35092:SF1">
    <property type="entry name" value="CHLORINASE MJ1651"/>
    <property type="match status" value="1"/>
</dbReference>
<keyword evidence="6" id="KW-1185">Reference proteome</keyword>
<evidence type="ECO:0000313" key="5">
    <source>
        <dbReference type="EMBL" id="UQN29605.1"/>
    </source>
</evidence>
<dbReference type="PANTHER" id="PTHR35092">
    <property type="entry name" value="CHLORINASE MJ1651"/>
    <property type="match status" value="1"/>
</dbReference>
<dbReference type="Gene3D" id="2.40.30.90">
    <property type="entry name" value="Bacterial fluorinating enzyme like"/>
    <property type="match status" value="1"/>
</dbReference>
<name>A0ABY4N8S5_9MICO</name>
<evidence type="ECO:0000256" key="2">
    <source>
        <dbReference type="ARBA" id="ARBA00024035"/>
    </source>
</evidence>
<evidence type="ECO:0000313" key="6">
    <source>
        <dbReference type="Proteomes" id="UP001055868"/>
    </source>
</evidence>
<gene>
    <name evidence="5" type="ORF">M4486_18555</name>
</gene>
<dbReference type="SUPFAM" id="SSF102522">
    <property type="entry name" value="Bacterial fluorinating enzyme, N-terminal domain"/>
    <property type="match status" value="1"/>
</dbReference>
<dbReference type="InterPro" id="IPR023228">
    <property type="entry name" value="SAM_OH_AdoTrfase_N_sf"/>
</dbReference>
<dbReference type="InterPro" id="IPR046469">
    <property type="entry name" value="SAM_HAT_N"/>
</dbReference>
<dbReference type="Pfam" id="PF01887">
    <property type="entry name" value="SAM_HAT_N"/>
    <property type="match status" value="1"/>
</dbReference>
<dbReference type="SUPFAM" id="SSF101852">
    <property type="entry name" value="Bacterial fluorinating enzyme, C-terminal domain"/>
    <property type="match status" value="1"/>
</dbReference>
<evidence type="ECO:0000259" key="3">
    <source>
        <dbReference type="Pfam" id="PF01887"/>
    </source>
</evidence>
<proteinExistence type="inferred from homology"/>
<feature type="domain" description="S-adenosyl-l-methionine hydroxide adenosyltransferase C-terminal" evidence="4">
    <location>
        <begin position="178"/>
        <end position="272"/>
    </location>
</feature>
<dbReference type="RefSeq" id="WP_249478798.1">
    <property type="nucleotide sequence ID" value="NZ_CP097218.1"/>
</dbReference>
<comment type="similarity">
    <text evidence="2">Belongs to the SAM hydrolase / SAM-dependent halogenase family.</text>
</comment>
<dbReference type="EMBL" id="CP097218">
    <property type="protein sequence ID" value="UQN29605.1"/>
    <property type="molecule type" value="Genomic_DNA"/>
</dbReference>
<evidence type="ECO:0000256" key="1">
    <source>
        <dbReference type="ARBA" id="ARBA00022691"/>
    </source>
</evidence>
<dbReference type="Proteomes" id="UP001055868">
    <property type="component" value="Chromosome"/>
</dbReference>
<organism evidence="5 6">
    <name type="scientific">Brachybacterium kimchii</name>
    <dbReference type="NCBI Taxonomy" id="2942909"/>
    <lineage>
        <taxon>Bacteria</taxon>
        <taxon>Bacillati</taxon>
        <taxon>Actinomycetota</taxon>
        <taxon>Actinomycetes</taxon>
        <taxon>Micrococcales</taxon>
        <taxon>Dermabacteraceae</taxon>
        <taxon>Brachybacterium</taxon>
    </lineage>
</organism>
<dbReference type="PIRSF" id="PIRSF006779">
    <property type="entry name" value="UCP006779"/>
    <property type="match status" value="1"/>
</dbReference>
<reference evidence="5" key="1">
    <citation type="submission" date="2022-05" db="EMBL/GenBank/DDBJ databases">
        <title>Genomic analysis of Brachybacterium sp. CBA3104.</title>
        <authorList>
            <person name="Roh S.W."/>
            <person name="Kim Y.B."/>
            <person name="Kim Y."/>
        </authorList>
    </citation>
    <scope>NUCLEOTIDE SEQUENCE</scope>
    <source>
        <strain evidence="5">CBA3104</strain>
    </source>
</reference>
<sequence length="299" mass="32400">MNPLVLQSDFGLDDGAVSAMQGVAVGVDPRLRIHDLTHNIPPYDIWEGSYRLAQVVSYWPEGTVFVSVVDPGVGSDRLSVVARTATGHLVVTPDNGTLTHLHAIFGITALRQIDETMNRRAGSEESYTFHGRDIYAFTGARLASGAIAFEDVGPEVPLERLVSLPLLEPELREGAVHGSIDVLDVRYGSLWTSIPRTLFARLGVRHGERVQLRVRHQGRVVHSAQMTFAPSFAAVELGESLIYVNSLDRMAVAINRGSYARAFDLGTGSSWEVALEPVRPAPSAASADAPAPSENRSRP</sequence>
<dbReference type="Pfam" id="PF20257">
    <property type="entry name" value="SAM_HAT_C"/>
    <property type="match status" value="1"/>
</dbReference>
<dbReference type="InterPro" id="IPR023227">
    <property type="entry name" value="SAM_OH_AdoTrfase_C_sf"/>
</dbReference>
<keyword evidence="1" id="KW-0949">S-adenosyl-L-methionine</keyword>
<accession>A0ABY4N8S5</accession>
<evidence type="ECO:0000259" key="4">
    <source>
        <dbReference type="Pfam" id="PF20257"/>
    </source>
</evidence>
<dbReference type="InterPro" id="IPR046470">
    <property type="entry name" value="SAM_HAT_C"/>
</dbReference>
<dbReference type="InterPro" id="IPR002747">
    <property type="entry name" value="SAM_OH_AdoTrfase"/>
</dbReference>
<protein>
    <submittedName>
        <fullName evidence="5">S-adenosyl-l-methionine hydroxide adenosyltransferase family protein</fullName>
    </submittedName>
</protein>
<feature type="domain" description="S-adenosyl-l-methionine hydroxide adenosyltransferase N-terminal" evidence="3">
    <location>
        <begin position="4"/>
        <end position="153"/>
    </location>
</feature>